<organism evidence="5 6">
    <name type="scientific">Cryptolaemus montrouzieri</name>
    <dbReference type="NCBI Taxonomy" id="559131"/>
    <lineage>
        <taxon>Eukaryota</taxon>
        <taxon>Metazoa</taxon>
        <taxon>Ecdysozoa</taxon>
        <taxon>Arthropoda</taxon>
        <taxon>Hexapoda</taxon>
        <taxon>Insecta</taxon>
        <taxon>Pterygota</taxon>
        <taxon>Neoptera</taxon>
        <taxon>Endopterygota</taxon>
        <taxon>Coleoptera</taxon>
        <taxon>Polyphaga</taxon>
        <taxon>Cucujiformia</taxon>
        <taxon>Coccinelloidea</taxon>
        <taxon>Coccinellidae</taxon>
        <taxon>Scymninae</taxon>
        <taxon>Scymnini</taxon>
        <taxon>Cryptolaemus</taxon>
    </lineage>
</organism>
<gene>
    <name evidence="5" type="ORF">HHI36_004372</name>
</gene>
<evidence type="ECO:0000256" key="1">
    <source>
        <dbReference type="ARBA" id="ARBA00004123"/>
    </source>
</evidence>
<evidence type="ECO:0000313" key="5">
    <source>
        <dbReference type="EMBL" id="KAL3281154.1"/>
    </source>
</evidence>
<proteinExistence type="inferred from homology"/>
<dbReference type="Proteomes" id="UP001516400">
    <property type="component" value="Unassembled WGS sequence"/>
</dbReference>
<dbReference type="InterPro" id="IPR002738">
    <property type="entry name" value="RNase_P_p30"/>
</dbReference>
<sequence length="201" mass="23546">MFAKSFFDLCVPQKCLEGNNCQSNLKLLYEFGYRTIAINHEVQDQNTQDDADENENKKKKKKSKLKEQNEIIPEPMKIEKTVTEEFEDLTILKRLTITFSSRDSFHKILKSENFKKYDILALLPTTMSALMFVCSNVDGDILTIDPETKSPLRINRKIYNQLVNKGYFFEILYSPTIEDYTKRKNTIHISHLYHTFGKSKI</sequence>
<evidence type="ECO:0000256" key="4">
    <source>
        <dbReference type="SAM" id="MobiDB-lite"/>
    </source>
</evidence>
<protein>
    <submittedName>
        <fullName evidence="5">Uncharacterized protein</fullName>
    </submittedName>
</protein>
<reference evidence="5 6" key="1">
    <citation type="journal article" date="2021" name="BMC Biol.">
        <title>Horizontally acquired antibacterial genes associated with adaptive radiation of ladybird beetles.</title>
        <authorList>
            <person name="Li H.S."/>
            <person name="Tang X.F."/>
            <person name="Huang Y.H."/>
            <person name="Xu Z.Y."/>
            <person name="Chen M.L."/>
            <person name="Du X.Y."/>
            <person name="Qiu B.Y."/>
            <person name="Chen P.T."/>
            <person name="Zhang W."/>
            <person name="Slipinski A."/>
            <person name="Escalona H.E."/>
            <person name="Waterhouse R.M."/>
            <person name="Zwick A."/>
            <person name="Pang H."/>
        </authorList>
    </citation>
    <scope>NUCLEOTIDE SEQUENCE [LARGE SCALE GENOMIC DNA]</scope>
    <source>
        <strain evidence="5">SYSU2018</strain>
    </source>
</reference>
<dbReference type="EMBL" id="JABFTP020000144">
    <property type="protein sequence ID" value="KAL3281154.1"/>
    <property type="molecule type" value="Genomic_DNA"/>
</dbReference>
<evidence type="ECO:0000256" key="2">
    <source>
        <dbReference type="ARBA" id="ARBA00007331"/>
    </source>
</evidence>
<dbReference type="GO" id="GO:0008033">
    <property type="term" value="P:tRNA processing"/>
    <property type="evidence" value="ECO:0007669"/>
    <property type="project" value="UniProtKB-KW"/>
</dbReference>
<accession>A0ABD2NRN1</accession>
<dbReference type="PANTHER" id="PTHR13031:SF0">
    <property type="entry name" value="RIBONUCLEASE P PROTEIN SUBUNIT P30"/>
    <property type="match status" value="1"/>
</dbReference>
<dbReference type="GO" id="GO:0005634">
    <property type="term" value="C:nucleus"/>
    <property type="evidence" value="ECO:0007669"/>
    <property type="project" value="UniProtKB-SubCell"/>
</dbReference>
<keyword evidence="3" id="KW-0819">tRNA processing</keyword>
<dbReference type="Gene3D" id="3.20.20.140">
    <property type="entry name" value="Metal-dependent hydrolases"/>
    <property type="match status" value="1"/>
</dbReference>
<comment type="subcellular location">
    <subcellularLocation>
        <location evidence="1">Nucleus</location>
    </subcellularLocation>
</comment>
<evidence type="ECO:0000313" key="6">
    <source>
        <dbReference type="Proteomes" id="UP001516400"/>
    </source>
</evidence>
<comment type="similarity">
    <text evidence="2">Belongs to the eukaryotic/archaeal RNase P protein component 3 family.</text>
</comment>
<dbReference type="AlphaFoldDB" id="A0ABD2NRN1"/>
<dbReference type="Pfam" id="PF01876">
    <property type="entry name" value="RNase_P_p30"/>
    <property type="match status" value="1"/>
</dbReference>
<name>A0ABD2NRN1_9CUCU</name>
<dbReference type="PANTHER" id="PTHR13031">
    <property type="entry name" value="RIBONUCLEASE P SUBUNIT P30"/>
    <property type="match status" value="1"/>
</dbReference>
<keyword evidence="6" id="KW-1185">Reference proteome</keyword>
<comment type="caution">
    <text evidence="5">The sequence shown here is derived from an EMBL/GenBank/DDBJ whole genome shotgun (WGS) entry which is preliminary data.</text>
</comment>
<evidence type="ECO:0000256" key="3">
    <source>
        <dbReference type="ARBA" id="ARBA00022694"/>
    </source>
</evidence>
<feature type="region of interest" description="Disordered" evidence="4">
    <location>
        <begin position="44"/>
        <end position="67"/>
    </location>
</feature>
<dbReference type="SUPFAM" id="SSF89550">
    <property type="entry name" value="PHP domain-like"/>
    <property type="match status" value="1"/>
</dbReference>
<dbReference type="InterPro" id="IPR016195">
    <property type="entry name" value="Pol/histidinol_Pase-like"/>
</dbReference>